<proteinExistence type="inferred from homology"/>
<dbReference type="InterPro" id="IPR023996">
    <property type="entry name" value="TonB-dep_OMP_SusC/RagA"/>
</dbReference>
<feature type="signal peptide" evidence="9">
    <location>
        <begin position="1"/>
        <end position="24"/>
    </location>
</feature>
<dbReference type="Pfam" id="PF13715">
    <property type="entry name" value="CarbopepD_reg_2"/>
    <property type="match status" value="1"/>
</dbReference>
<dbReference type="InterPro" id="IPR039426">
    <property type="entry name" value="TonB-dep_rcpt-like"/>
</dbReference>
<dbReference type="Proteomes" id="UP001597440">
    <property type="component" value="Unassembled WGS sequence"/>
</dbReference>
<evidence type="ECO:0000256" key="1">
    <source>
        <dbReference type="ARBA" id="ARBA00004571"/>
    </source>
</evidence>
<dbReference type="SUPFAM" id="SSF56935">
    <property type="entry name" value="Porins"/>
    <property type="match status" value="1"/>
</dbReference>
<accession>A0ABW5L800</accession>
<dbReference type="NCBIfam" id="TIGR04057">
    <property type="entry name" value="SusC_RagA_signa"/>
    <property type="match status" value="1"/>
</dbReference>
<dbReference type="EMBL" id="JBHULD010000026">
    <property type="protein sequence ID" value="MFD2557291.1"/>
    <property type="molecule type" value="Genomic_DNA"/>
</dbReference>
<evidence type="ECO:0000256" key="2">
    <source>
        <dbReference type="ARBA" id="ARBA00022448"/>
    </source>
</evidence>
<organism evidence="11 12">
    <name type="scientific">Sphingobacterium tabacisoli</name>
    <dbReference type="NCBI Taxonomy" id="2044855"/>
    <lineage>
        <taxon>Bacteria</taxon>
        <taxon>Pseudomonadati</taxon>
        <taxon>Bacteroidota</taxon>
        <taxon>Sphingobacteriia</taxon>
        <taxon>Sphingobacteriales</taxon>
        <taxon>Sphingobacteriaceae</taxon>
        <taxon>Sphingobacterium</taxon>
    </lineage>
</organism>
<keyword evidence="2 8" id="KW-0813">Transport</keyword>
<sequence>MSTFYLKCCSLSTLMLLCISMVFAQQSVTGIVSDASGPLKGVSISVKGTNKATQSDSQGAYSIQVEAGQTLRFSMIGYISQEIITSSAKTINVSLINQDGALDEVVVTAMGIKREKKTLGYSFQEVKGDQLVDAKETNIANALVGKVSGLQIIKGSAGPASSTKITLRGNNSLTGDNQPLIIVDGVPMNNFLGGIKGNGDKNNDIWNPATDMGGGLGDINPDDIESMSVLKGGAASALYGSRAGNGAIVITTKSGKAQSGAGITYSSTLGLETIFMTPELQDNFGQGKDGVYNPTITNSWGEKISGKAYDNIGAYFNTGVNHTQNLAFQQQLGETNIYTSATYLNDQSKIPGSSLERLNLMTKVNSSFGPDKRWTTDVKVQYMNINAKNRPVSGHNNSNVYSTLFTMPRSMNILDFKNPLNSVGDMAWYGTSENKTMNPYWLEKYRLNNDTRDRFIMNGNIKYRFNDWLDTEARFGRDQYTTNYETKTYGGSPLITGGSYVLGKNTFFENNFTLAINARKDNLFGKWGGSASVFGQIMKTKSTGIDANTGELQVPNLFYINNSKSFPTIEQSLLRKQINSLYATAEINYDNYLFLNVTGRNDWSSALGLDNRSFFYPSVSASWVISDMITKTGGTLPQWLSFAKLRGSYAEVGNDLPAFQLYNVYNIGKDPNGNTTAGMGTTKFSPDILSENIKTLEFGFDTRLFNSRLGLDFAWYKTNATNQLIDLPMNPYSGYEFEKINAGNIQNSGFEVVLDGRILTNTDKLTWNSSVNFSTNKNKIIRLIDGVDMYPLGSYDNVSIRALEGGLYGDIYGTKFLRVQDSDSEFNGQLILNGNGVPQAADGLHKLGNQAPKALVGWNNSFAYKNFGLSFLVDGRFGGEFFSGTNLNLQANGSAAITAPNGERAPFVVDGVVRSNSNYVKNTQQTTQQLYWTQVTSTSGNYGITEQNVYDATNIRLRNVTLSYNFPKIILGNSIVQRAKVSFTANNVWMIKSYANGIDPESVFAINSNATGFENFSTPTSRSFFLNLTLGF</sequence>
<dbReference type="InterPro" id="IPR008969">
    <property type="entry name" value="CarboxyPept-like_regulatory"/>
</dbReference>
<protein>
    <submittedName>
        <fullName evidence="11">SusC/RagA family TonB-linked outer membrane protein</fullName>
    </submittedName>
</protein>
<feature type="domain" description="TonB-dependent receptor plug" evidence="10">
    <location>
        <begin position="117"/>
        <end position="247"/>
    </location>
</feature>
<keyword evidence="7 8" id="KW-0998">Cell outer membrane</keyword>
<dbReference type="Gene3D" id="2.40.170.20">
    <property type="entry name" value="TonB-dependent receptor, beta-barrel domain"/>
    <property type="match status" value="1"/>
</dbReference>
<dbReference type="InterPro" id="IPR036942">
    <property type="entry name" value="Beta-barrel_TonB_sf"/>
</dbReference>
<evidence type="ECO:0000313" key="11">
    <source>
        <dbReference type="EMBL" id="MFD2557291.1"/>
    </source>
</evidence>
<dbReference type="NCBIfam" id="TIGR04056">
    <property type="entry name" value="OMP_RagA_SusC"/>
    <property type="match status" value="1"/>
</dbReference>
<dbReference type="Pfam" id="PF07715">
    <property type="entry name" value="Plug"/>
    <property type="match status" value="1"/>
</dbReference>
<evidence type="ECO:0000256" key="5">
    <source>
        <dbReference type="ARBA" id="ARBA00022729"/>
    </source>
</evidence>
<dbReference type="PANTHER" id="PTHR30069:SF29">
    <property type="entry name" value="HEMOGLOBIN AND HEMOGLOBIN-HAPTOGLOBIN-BINDING PROTEIN 1-RELATED"/>
    <property type="match status" value="1"/>
</dbReference>
<evidence type="ECO:0000259" key="10">
    <source>
        <dbReference type="Pfam" id="PF07715"/>
    </source>
</evidence>
<feature type="chain" id="PRO_5045733514" evidence="9">
    <location>
        <begin position="25"/>
        <end position="1032"/>
    </location>
</feature>
<evidence type="ECO:0000256" key="9">
    <source>
        <dbReference type="SAM" id="SignalP"/>
    </source>
</evidence>
<keyword evidence="4 8" id="KW-0812">Transmembrane</keyword>
<keyword evidence="3 8" id="KW-1134">Transmembrane beta strand</keyword>
<evidence type="ECO:0000256" key="4">
    <source>
        <dbReference type="ARBA" id="ARBA00022692"/>
    </source>
</evidence>
<dbReference type="InterPro" id="IPR012910">
    <property type="entry name" value="Plug_dom"/>
</dbReference>
<evidence type="ECO:0000256" key="8">
    <source>
        <dbReference type="PROSITE-ProRule" id="PRU01360"/>
    </source>
</evidence>
<dbReference type="PROSITE" id="PS52016">
    <property type="entry name" value="TONB_DEPENDENT_REC_3"/>
    <property type="match status" value="1"/>
</dbReference>
<dbReference type="Gene3D" id="2.170.130.10">
    <property type="entry name" value="TonB-dependent receptor, plug domain"/>
    <property type="match status" value="1"/>
</dbReference>
<dbReference type="RefSeq" id="WP_210355417.1">
    <property type="nucleotide sequence ID" value="NZ_JAEQMU010000004.1"/>
</dbReference>
<name>A0ABW5L800_9SPHI</name>
<evidence type="ECO:0000256" key="7">
    <source>
        <dbReference type="ARBA" id="ARBA00023237"/>
    </source>
</evidence>
<dbReference type="PANTHER" id="PTHR30069">
    <property type="entry name" value="TONB-DEPENDENT OUTER MEMBRANE RECEPTOR"/>
    <property type="match status" value="1"/>
</dbReference>
<dbReference type="InterPro" id="IPR037066">
    <property type="entry name" value="Plug_dom_sf"/>
</dbReference>
<reference evidence="12" key="1">
    <citation type="journal article" date="2019" name="Int. J. Syst. Evol. Microbiol.">
        <title>The Global Catalogue of Microorganisms (GCM) 10K type strain sequencing project: providing services to taxonomists for standard genome sequencing and annotation.</title>
        <authorList>
            <consortium name="The Broad Institute Genomics Platform"/>
            <consortium name="The Broad Institute Genome Sequencing Center for Infectious Disease"/>
            <person name="Wu L."/>
            <person name="Ma J."/>
        </authorList>
    </citation>
    <scope>NUCLEOTIDE SEQUENCE [LARGE SCALE GENOMIC DNA]</scope>
    <source>
        <strain evidence="12">KCTC 52298</strain>
    </source>
</reference>
<evidence type="ECO:0000256" key="6">
    <source>
        <dbReference type="ARBA" id="ARBA00023136"/>
    </source>
</evidence>
<dbReference type="Gene3D" id="2.60.40.1120">
    <property type="entry name" value="Carboxypeptidase-like, regulatory domain"/>
    <property type="match status" value="1"/>
</dbReference>
<evidence type="ECO:0000313" key="12">
    <source>
        <dbReference type="Proteomes" id="UP001597440"/>
    </source>
</evidence>
<keyword evidence="12" id="KW-1185">Reference proteome</keyword>
<keyword evidence="5 9" id="KW-0732">Signal</keyword>
<dbReference type="InterPro" id="IPR023997">
    <property type="entry name" value="TonB-dep_OMP_SusC/RagA_CS"/>
</dbReference>
<evidence type="ECO:0000256" key="3">
    <source>
        <dbReference type="ARBA" id="ARBA00022452"/>
    </source>
</evidence>
<comment type="caution">
    <text evidence="11">The sequence shown here is derived from an EMBL/GenBank/DDBJ whole genome shotgun (WGS) entry which is preliminary data.</text>
</comment>
<dbReference type="SUPFAM" id="SSF49464">
    <property type="entry name" value="Carboxypeptidase regulatory domain-like"/>
    <property type="match status" value="1"/>
</dbReference>
<comment type="subcellular location">
    <subcellularLocation>
        <location evidence="1 8">Cell outer membrane</location>
        <topology evidence="1 8">Multi-pass membrane protein</topology>
    </subcellularLocation>
</comment>
<comment type="similarity">
    <text evidence="8">Belongs to the TonB-dependent receptor family.</text>
</comment>
<gene>
    <name evidence="11" type="ORF">ACFSQW_23095</name>
</gene>
<keyword evidence="6 8" id="KW-0472">Membrane</keyword>